<sequence length="188" mass="19713">MRKATILVTGLTLAAALAGCGKAGGGDPTVATARSAAPGGEPTASATPSDDPDAPVKFARCMREHGMTWFPDPVEGRQTLKMPENVKPADFEAAQQACKQWSPERAGSGRPNAEDMAKLRQVSKCMRENGVPTFPDPNPDGGIGIDRKMGIDPESPTFKAAEKKCEQYGPRPGDKHTDHDEAGAGGNA</sequence>
<evidence type="ECO:0000256" key="1">
    <source>
        <dbReference type="SAM" id="MobiDB-lite"/>
    </source>
</evidence>
<name>A0ABY8WP66_9ACTN</name>
<evidence type="ECO:0000256" key="2">
    <source>
        <dbReference type="SAM" id="SignalP"/>
    </source>
</evidence>
<dbReference type="Proteomes" id="UP001240150">
    <property type="component" value="Chromosome"/>
</dbReference>
<feature type="region of interest" description="Disordered" evidence="1">
    <location>
        <begin position="34"/>
        <end position="53"/>
    </location>
</feature>
<protein>
    <recommendedName>
        <fullName evidence="5">Lipoprotein</fullName>
    </recommendedName>
</protein>
<organism evidence="3 4">
    <name type="scientific">Actinoplanes oblitus</name>
    <dbReference type="NCBI Taxonomy" id="3040509"/>
    <lineage>
        <taxon>Bacteria</taxon>
        <taxon>Bacillati</taxon>
        <taxon>Actinomycetota</taxon>
        <taxon>Actinomycetes</taxon>
        <taxon>Micromonosporales</taxon>
        <taxon>Micromonosporaceae</taxon>
        <taxon>Actinoplanes</taxon>
    </lineage>
</organism>
<feature type="compositionally biased region" description="Basic and acidic residues" evidence="1">
    <location>
        <begin position="160"/>
        <end position="182"/>
    </location>
</feature>
<reference evidence="3 4" key="1">
    <citation type="submission" date="2023-06" db="EMBL/GenBank/DDBJ databases">
        <authorList>
            <person name="Yushchuk O."/>
            <person name="Binda E."/>
            <person name="Ruckert-Reed C."/>
            <person name="Fedorenko V."/>
            <person name="Kalinowski J."/>
            <person name="Marinelli F."/>
        </authorList>
    </citation>
    <scope>NUCLEOTIDE SEQUENCE [LARGE SCALE GENOMIC DNA]</scope>
    <source>
        <strain evidence="3 4">NRRL 3884</strain>
    </source>
</reference>
<evidence type="ECO:0000313" key="4">
    <source>
        <dbReference type="Proteomes" id="UP001240150"/>
    </source>
</evidence>
<feature type="chain" id="PRO_5045072612" description="Lipoprotein" evidence="2">
    <location>
        <begin position="24"/>
        <end position="188"/>
    </location>
</feature>
<evidence type="ECO:0000313" key="3">
    <source>
        <dbReference type="EMBL" id="WIM97575.1"/>
    </source>
</evidence>
<feature type="region of interest" description="Disordered" evidence="1">
    <location>
        <begin position="128"/>
        <end position="188"/>
    </location>
</feature>
<gene>
    <name evidence="3" type="ORF">ACTOB_001107</name>
</gene>
<dbReference type="EMBL" id="CP126980">
    <property type="protein sequence ID" value="WIM97575.1"/>
    <property type="molecule type" value="Genomic_DNA"/>
</dbReference>
<feature type="signal peptide" evidence="2">
    <location>
        <begin position="1"/>
        <end position="23"/>
    </location>
</feature>
<dbReference type="RefSeq" id="WP_284918973.1">
    <property type="nucleotide sequence ID" value="NZ_CP126980.1"/>
</dbReference>
<keyword evidence="4" id="KW-1185">Reference proteome</keyword>
<accession>A0ABY8WP66</accession>
<dbReference type="PROSITE" id="PS51257">
    <property type="entry name" value="PROKAR_LIPOPROTEIN"/>
    <property type="match status" value="1"/>
</dbReference>
<keyword evidence="2" id="KW-0732">Signal</keyword>
<evidence type="ECO:0008006" key="5">
    <source>
        <dbReference type="Google" id="ProtNLM"/>
    </source>
</evidence>
<proteinExistence type="predicted"/>